<dbReference type="AlphaFoldDB" id="A0A1X7SLL2"/>
<name>A0A1X7SLL2_AMPQE</name>
<accession>A0A1X7SLL2</accession>
<sequence>MQRTLNDTSILHIIRSIFTSICIGMKIETWRITRAARRARLPPEEYAPESLESLDIIGKGLLAFNIMISVADAILNVYNIVKTVERYKKNIEIFAKARQQYKDFYQHLYDASVQYNEKLGN</sequence>
<dbReference type="InParanoid" id="A0A1X7SLL2"/>
<evidence type="ECO:0000313" key="1">
    <source>
        <dbReference type="EnsemblMetazoa" id="Aqu2.1.02919_001"/>
    </source>
</evidence>
<dbReference type="EnsemblMetazoa" id="Aqu2.1.02919_001">
    <property type="protein sequence ID" value="Aqu2.1.02919_001"/>
    <property type="gene ID" value="Aqu2.1.02919"/>
</dbReference>
<protein>
    <submittedName>
        <fullName evidence="1">Uncharacterized protein</fullName>
    </submittedName>
</protein>
<proteinExistence type="predicted"/>
<organism evidence="1">
    <name type="scientific">Amphimedon queenslandica</name>
    <name type="common">Sponge</name>
    <dbReference type="NCBI Taxonomy" id="400682"/>
    <lineage>
        <taxon>Eukaryota</taxon>
        <taxon>Metazoa</taxon>
        <taxon>Porifera</taxon>
        <taxon>Demospongiae</taxon>
        <taxon>Heteroscleromorpha</taxon>
        <taxon>Haplosclerida</taxon>
        <taxon>Niphatidae</taxon>
        <taxon>Amphimedon</taxon>
    </lineage>
</organism>
<reference evidence="1" key="1">
    <citation type="submission" date="2017-05" db="UniProtKB">
        <authorList>
            <consortium name="EnsemblMetazoa"/>
        </authorList>
    </citation>
    <scope>IDENTIFICATION</scope>
</reference>